<dbReference type="RefSeq" id="WP_118765269.1">
    <property type="nucleotide sequence ID" value="NZ_CABJCF010000004.1"/>
</dbReference>
<dbReference type="Pfam" id="PF10544">
    <property type="entry name" value="T5orf172"/>
    <property type="match status" value="1"/>
</dbReference>
<evidence type="ECO:0000259" key="1">
    <source>
        <dbReference type="SMART" id="SM00974"/>
    </source>
</evidence>
<gene>
    <name evidence="2" type="ORF">DWX20_09040</name>
</gene>
<proteinExistence type="predicted"/>
<evidence type="ECO:0000313" key="3">
    <source>
        <dbReference type="Proteomes" id="UP000284731"/>
    </source>
</evidence>
<comment type="caution">
    <text evidence="2">The sequence shown here is derived from an EMBL/GenBank/DDBJ whole genome shotgun (WGS) entry which is preliminary data.</text>
</comment>
<dbReference type="EMBL" id="QRWX01000004">
    <property type="protein sequence ID" value="RGT54300.1"/>
    <property type="molecule type" value="Genomic_DNA"/>
</dbReference>
<dbReference type="InterPro" id="IPR025579">
    <property type="entry name" value="DUF4357"/>
</dbReference>
<dbReference type="InterPro" id="IPR018306">
    <property type="entry name" value="Phage_T5_Orf172_DNA-bd"/>
</dbReference>
<evidence type="ECO:0000313" key="2">
    <source>
        <dbReference type="EMBL" id="RGT54300.1"/>
    </source>
</evidence>
<dbReference type="AlphaFoldDB" id="A0A412PBR3"/>
<dbReference type="Pfam" id="PF14267">
    <property type="entry name" value="DUF4357"/>
    <property type="match status" value="1"/>
</dbReference>
<accession>A0A412PBR3</accession>
<name>A0A412PBR3_9FIRM</name>
<dbReference type="Proteomes" id="UP000284731">
    <property type="component" value="Unassembled WGS sequence"/>
</dbReference>
<feature type="domain" description="Bacteriophage T5 Orf172 DNA-binding" evidence="1">
    <location>
        <begin position="11"/>
        <end position="89"/>
    </location>
</feature>
<reference evidence="2 3" key="1">
    <citation type="submission" date="2018-08" db="EMBL/GenBank/DDBJ databases">
        <title>A genome reference for cultivated species of the human gut microbiota.</title>
        <authorList>
            <person name="Zou Y."/>
            <person name="Xue W."/>
            <person name="Luo G."/>
        </authorList>
    </citation>
    <scope>NUCLEOTIDE SEQUENCE [LARGE SCALE GENOMIC DNA]</scope>
    <source>
        <strain evidence="2 3">AF18-46</strain>
    </source>
</reference>
<protein>
    <submittedName>
        <fullName evidence="2">DUF4357 domain-containing protein</fullName>
    </submittedName>
</protein>
<dbReference type="SMART" id="SM00974">
    <property type="entry name" value="T5orf172"/>
    <property type="match status" value="1"/>
</dbReference>
<organism evidence="2 3">
    <name type="scientific">Solobacterium moorei</name>
    <dbReference type="NCBI Taxonomy" id="102148"/>
    <lineage>
        <taxon>Bacteria</taxon>
        <taxon>Bacillati</taxon>
        <taxon>Bacillota</taxon>
        <taxon>Erysipelotrichia</taxon>
        <taxon>Erysipelotrichales</taxon>
        <taxon>Erysipelotrichaceae</taxon>
        <taxon>Solobacterium</taxon>
    </lineage>
</organism>
<sequence>MAKGILYVTTTTISGLVKIGKTTNFKERMRQLELDGYRGLLCKRAYAIEVEDYDEKELLLDEIFSKSRVPNTELFALDLNLVIQLLSSMEGRTIYPEAESKSEVFIEAADGRQSSRIPDGVYTFTSSKYKAKMRKENGKFILLSGSQMSNSNPSTITKGWIRVLEDADIENGVLLSDIECSSPSMASSLILHHPSNGWEYWKNNEGQLIKVYRQQDIDSE</sequence>